<dbReference type="EMBL" id="RDQO01000001">
    <property type="protein sequence ID" value="RMX07838.1"/>
    <property type="molecule type" value="Genomic_DNA"/>
</dbReference>
<protein>
    <recommendedName>
        <fullName evidence="1">Tox-HNH-HHH domain-containing protein</fullName>
    </recommendedName>
</protein>
<evidence type="ECO:0000259" key="1">
    <source>
        <dbReference type="Pfam" id="PF15637"/>
    </source>
</evidence>
<reference evidence="2 3" key="1">
    <citation type="submission" date="2018-10" db="EMBL/GenBank/DDBJ databases">
        <title>Draft genome of Cortibacter populi DSM10536.</title>
        <authorList>
            <person name="Bernier A.-M."/>
            <person name="Bernard K."/>
        </authorList>
    </citation>
    <scope>NUCLEOTIDE SEQUENCE [LARGE SCALE GENOMIC DNA]</scope>
    <source>
        <strain evidence="2 3">DSM 105136</strain>
    </source>
</reference>
<dbReference type="AlphaFoldDB" id="A0A3M6QXU4"/>
<evidence type="ECO:0000313" key="2">
    <source>
        <dbReference type="EMBL" id="RMX07838.1"/>
    </source>
</evidence>
<accession>A0A3M6QXU4</accession>
<organism evidence="2 3">
    <name type="scientific">Corticibacter populi</name>
    <dbReference type="NCBI Taxonomy" id="1550736"/>
    <lineage>
        <taxon>Bacteria</taxon>
        <taxon>Pseudomonadati</taxon>
        <taxon>Pseudomonadota</taxon>
        <taxon>Betaproteobacteria</taxon>
        <taxon>Burkholderiales</taxon>
        <taxon>Comamonadaceae</taxon>
        <taxon>Corticibacter</taxon>
    </lineage>
</organism>
<dbReference type="Pfam" id="PF15637">
    <property type="entry name" value="Tox-HNH-HHH"/>
    <property type="match status" value="1"/>
</dbReference>
<feature type="domain" description="Tox-HNH-HHH" evidence="1">
    <location>
        <begin position="3"/>
        <end position="97"/>
    </location>
</feature>
<gene>
    <name evidence="2" type="ORF">D8I35_01545</name>
</gene>
<proteinExistence type="predicted"/>
<sequence>MKYAIDMQSIGTGSGVNAFGFRRDSVAFFRGLLRINPELFSSSNQKLINNRLSPVVDAQWVQHNPTHQSYQGAKIVHHHWMQGPVAIPIPEPLHVQWNSTLHPYR</sequence>
<dbReference type="InterPro" id="IPR028915">
    <property type="entry name" value="Tox-HNH-HHH_dom"/>
</dbReference>
<name>A0A3M6QXU4_9BURK</name>
<comment type="caution">
    <text evidence="2">The sequence shown here is derived from an EMBL/GenBank/DDBJ whole genome shotgun (WGS) entry which is preliminary data.</text>
</comment>
<evidence type="ECO:0000313" key="3">
    <source>
        <dbReference type="Proteomes" id="UP000278006"/>
    </source>
</evidence>
<keyword evidence="3" id="KW-1185">Reference proteome</keyword>
<dbReference type="Proteomes" id="UP000278006">
    <property type="component" value="Unassembled WGS sequence"/>
</dbReference>